<comment type="caution">
    <text evidence="10">The sequence shown here is derived from an EMBL/GenBank/DDBJ whole genome shotgun (WGS) entry which is preliminary data.</text>
</comment>
<dbReference type="SMART" id="SM00212">
    <property type="entry name" value="UBCc"/>
    <property type="match status" value="1"/>
</dbReference>
<evidence type="ECO:0000256" key="1">
    <source>
        <dbReference type="ARBA" id="ARBA00022679"/>
    </source>
</evidence>
<dbReference type="EMBL" id="CAWUON010000001">
    <property type="protein sequence ID" value="CAK7262886.1"/>
    <property type="molecule type" value="Genomic_DNA"/>
</dbReference>
<keyword evidence="8" id="KW-0547">Nucleotide-binding</keyword>
<dbReference type="Gene3D" id="3.10.110.10">
    <property type="entry name" value="Ubiquitin Conjugating Enzyme"/>
    <property type="match status" value="1"/>
</dbReference>
<gene>
    <name evidence="10" type="primary">ubc1</name>
    <name evidence="10" type="ORF">SEPCBS119000_000215</name>
</gene>
<evidence type="ECO:0000256" key="4">
    <source>
        <dbReference type="ARBA" id="ARBA00041569"/>
    </source>
</evidence>
<keyword evidence="11" id="KW-1185">Reference proteome</keyword>
<dbReference type="InterPro" id="IPR009060">
    <property type="entry name" value="UBA-like_sf"/>
</dbReference>
<dbReference type="PROSITE" id="PS00183">
    <property type="entry name" value="UBC_1"/>
    <property type="match status" value="1"/>
</dbReference>
<dbReference type="InterPro" id="IPR023313">
    <property type="entry name" value="UBQ-conjugating_AS"/>
</dbReference>
<proteinExistence type="inferred from homology"/>
<evidence type="ECO:0000313" key="11">
    <source>
        <dbReference type="Proteomes" id="UP001642502"/>
    </source>
</evidence>
<protein>
    <recommendedName>
        <fullName evidence="3">Ubiquitin-conjugating enzyme E2 2</fullName>
    </recommendedName>
    <alternativeName>
        <fullName evidence="5">E2 ubiquitin-conjugating enzyme 2</fullName>
    </alternativeName>
    <alternativeName>
        <fullName evidence="6">Ubiquitin carrier protein UBC2</fullName>
    </alternativeName>
    <alternativeName>
        <fullName evidence="4">Ubiquitin-protein ligase UBC2</fullName>
    </alternativeName>
</protein>
<dbReference type="InterPro" id="IPR016135">
    <property type="entry name" value="UBQ-conjugating_enzyme/RWD"/>
</dbReference>
<reference evidence="10 11" key="1">
    <citation type="submission" date="2024-01" db="EMBL/GenBank/DDBJ databases">
        <authorList>
            <person name="Allen C."/>
            <person name="Tagirdzhanova G."/>
        </authorList>
    </citation>
    <scope>NUCLEOTIDE SEQUENCE [LARGE SCALE GENOMIC DNA]</scope>
    <source>
        <strain evidence="10 11">CBS 119000</strain>
    </source>
</reference>
<sequence>MTSSRARRIAKELQDIEKDSKTTEIMVRTLADSSDLMHLKGSFPGPPDTPYAGGMYTVDIQISDRYPFKPPAMKFDTKTWHPNISSQTGAICLDTLSTGWSPVNTIKTALLSLRLLLICPNPSDPQDAQVAKMMTDEPEYFKVVAHDWAVRYAGAPRTMPPPSEFKSESKAVKAVDDPAQYRGYNKNLVKRFTDMGFDVASVVNAFRRVGIERNDGRDYPLAEAHIGDVTACLFGES</sequence>
<organism evidence="10 11">
    <name type="scientific">Sporothrix epigloea</name>
    <dbReference type="NCBI Taxonomy" id="1892477"/>
    <lineage>
        <taxon>Eukaryota</taxon>
        <taxon>Fungi</taxon>
        <taxon>Dikarya</taxon>
        <taxon>Ascomycota</taxon>
        <taxon>Pezizomycotina</taxon>
        <taxon>Sordariomycetes</taxon>
        <taxon>Sordariomycetidae</taxon>
        <taxon>Ophiostomatales</taxon>
        <taxon>Ophiostomataceae</taxon>
        <taxon>Sporothrix</taxon>
    </lineage>
</organism>
<evidence type="ECO:0000256" key="6">
    <source>
        <dbReference type="ARBA" id="ARBA00042190"/>
    </source>
</evidence>
<evidence type="ECO:0000259" key="9">
    <source>
        <dbReference type="PROSITE" id="PS50127"/>
    </source>
</evidence>
<evidence type="ECO:0000256" key="8">
    <source>
        <dbReference type="RuleBase" id="RU362109"/>
    </source>
</evidence>
<evidence type="ECO:0000256" key="3">
    <source>
        <dbReference type="ARBA" id="ARBA00039884"/>
    </source>
</evidence>
<keyword evidence="1 10" id="KW-0808">Transferase</keyword>
<dbReference type="Gene3D" id="1.10.8.10">
    <property type="entry name" value="DNA helicase RuvA subunit, C-terminal domain"/>
    <property type="match status" value="1"/>
</dbReference>
<dbReference type="PROSITE" id="PS50127">
    <property type="entry name" value="UBC_2"/>
    <property type="match status" value="1"/>
</dbReference>
<evidence type="ECO:0000256" key="7">
    <source>
        <dbReference type="PROSITE-ProRule" id="PRU10133"/>
    </source>
</evidence>
<dbReference type="Pfam" id="PF00179">
    <property type="entry name" value="UQ_con"/>
    <property type="match status" value="1"/>
</dbReference>
<keyword evidence="2 8" id="KW-0833">Ubl conjugation pathway</keyword>
<comment type="similarity">
    <text evidence="8">Belongs to the ubiquitin-conjugating enzyme family.</text>
</comment>
<dbReference type="InterPro" id="IPR015368">
    <property type="entry name" value="UBA_C_fun"/>
</dbReference>
<dbReference type="Proteomes" id="UP001642502">
    <property type="component" value="Unassembled WGS sequence"/>
</dbReference>
<dbReference type="InterPro" id="IPR000608">
    <property type="entry name" value="UBC"/>
</dbReference>
<dbReference type="PANTHER" id="PTHR24067">
    <property type="entry name" value="UBIQUITIN-CONJUGATING ENZYME E2"/>
    <property type="match status" value="1"/>
</dbReference>
<feature type="active site" description="Glycyl thioester intermediate" evidence="7">
    <location>
        <position position="92"/>
    </location>
</feature>
<feature type="domain" description="UBC core" evidence="9">
    <location>
        <begin position="4"/>
        <end position="154"/>
    </location>
</feature>
<name>A0ABP0D5I4_9PEZI</name>
<evidence type="ECO:0000313" key="10">
    <source>
        <dbReference type="EMBL" id="CAK7262886.1"/>
    </source>
</evidence>
<dbReference type="SUPFAM" id="SSF54495">
    <property type="entry name" value="UBC-like"/>
    <property type="match status" value="1"/>
</dbReference>
<keyword evidence="10" id="KW-0012">Acyltransferase</keyword>
<accession>A0ABP0D5I4</accession>
<evidence type="ECO:0000256" key="5">
    <source>
        <dbReference type="ARBA" id="ARBA00042179"/>
    </source>
</evidence>
<dbReference type="GO" id="GO:0061631">
    <property type="term" value="F:ubiquitin conjugating enzyme activity"/>
    <property type="evidence" value="ECO:0007669"/>
    <property type="project" value="UniProtKB-EC"/>
</dbReference>
<dbReference type="SUPFAM" id="SSF46934">
    <property type="entry name" value="UBA-like"/>
    <property type="match status" value="1"/>
</dbReference>
<dbReference type="InterPro" id="IPR050113">
    <property type="entry name" value="Ub_conjugating_enzyme"/>
</dbReference>
<dbReference type="Pfam" id="PF09288">
    <property type="entry name" value="UBA_3"/>
    <property type="match status" value="1"/>
</dbReference>
<evidence type="ECO:0000256" key="2">
    <source>
        <dbReference type="ARBA" id="ARBA00022786"/>
    </source>
</evidence>
<keyword evidence="8" id="KW-0067">ATP-binding</keyword>